<dbReference type="PANTHER" id="PTHR41339">
    <property type="entry name" value="LIPL48"/>
    <property type="match status" value="1"/>
</dbReference>
<dbReference type="RefSeq" id="WP_244021039.1">
    <property type="nucleotide sequence ID" value="NZ_JALHLF010000042.1"/>
</dbReference>
<name>A0ABT0BE64_9SPHN</name>
<protein>
    <recommendedName>
        <fullName evidence="4">Lipoprotein</fullName>
    </recommendedName>
</protein>
<evidence type="ECO:0000313" key="2">
    <source>
        <dbReference type="EMBL" id="MCJ2183335.1"/>
    </source>
</evidence>
<comment type="caution">
    <text evidence="2">The sequence shown here is derived from an EMBL/GenBank/DDBJ whole genome shotgun (WGS) entry which is preliminary data.</text>
</comment>
<dbReference type="Proteomes" id="UP001162881">
    <property type="component" value="Unassembled WGS sequence"/>
</dbReference>
<feature type="signal peptide" evidence="1">
    <location>
        <begin position="1"/>
        <end position="18"/>
    </location>
</feature>
<proteinExistence type="predicted"/>
<evidence type="ECO:0000313" key="3">
    <source>
        <dbReference type="Proteomes" id="UP001162881"/>
    </source>
</evidence>
<evidence type="ECO:0000256" key="1">
    <source>
        <dbReference type="SAM" id="SignalP"/>
    </source>
</evidence>
<reference evidence="2" key="1">
    <citation type="submission" date="2022-03" db="EMBL/GenBank/DDBJ databases">
        <title>Identification of a novel bacterium isolated from mangrove sediments.</title>
        <authorList>
            <person name="Pan X."/>
        </authorList>
    </citation>
    <scope>NUCLEOTIDE SEQUENCE</scope>
    <source>
        <strain evidence="2">B1949</strain>
    </source>
</reference>
<evidence type="ECO:0008006" key="4">
    <source>
        <dbReference type="Google" id="ProtNLM"/>
    </source>
</evidence>
<feature type="chain" id="PRO_5046387904" description="Lipoprotein" evidence="1">
    <location>
        <begin position="19"/>
        <end position="534"/>
    </location>
</feature>
<organism evidence="2 3">
    <name type="scientific">Novosphingobium organovorum</name>
    <dbReference type="NCBI Taxonomy" id="2930092"/>
    <lineage>
        <taxon>Bacteria</taxon>
        <taxon>Pseudomonadati</taxon>
        <taxon>Pseudomonadota</taxon>
        <taxon>Alphaproteobacteria</taxon>
        <taxon>Sphingomonadales</taxon>
        <taxon>Sphingomonadaceae</taxon>
        <taxon>Novosphingobium</taxon>
    </lineage>
</organism>
<dbReference type="PROSITE" id="PS51257">
    <property type="entry name" value="PROKAR_LIPOPROTEIN"/>
    <property type="match status" value="1"/>
</dbReference>
<dbReference type="EMBL" id="JALHLF010000042">
    <property type="protein sequence ID" value="MCJ2183335.1"/>
    <property type="molecule type" value="Genomic_DNA"/>
</dbReference>
<accession>A0ABT0BE64</accession>
<keyword evidence="1" id="KW-0732">Signal</keyword>
<sequence length="534" mass="54242">MKNLSGLLLLGCSALALAGCGADDVASPGAGSVVITNNNGSTSTSTATSGTLIEAASECPSFNATGGLSDDGTIEDSSGNSWRVCTLPSLIDTSSVLSSVEGVIYRMNGRVDVGCDGGPTAPTSASPYTTTTASCISAGTTSLSADTGVTLTVDPGVVIYGETTTDPAWLAVNRGNQIMADGTASRPIVFTSRQNVIGTATDSSQGQWGGVVLLGRGITTDCTDGTSPCQRDTEGAATPALFGGSDNTYSAGSMTYVQIRYSGYSLSADAELQSLTAGAIGTGTTLDYIQSVNSSDDGAEFFGGAVNMKHYIAVNADDDSLDTDTGVQGNYQYLIIAQRASDGDAFFEIDSNGNTSDTPRQTSTYANFTAIQAGSNPANSDAASVMVRGNADANFVNGIFYTPNNECIRLHGSSSVAGESATFTANSVVMTCGDTGPFLDTGTYSTGDAEAMFDAGTNNNSAFTSTLTSTFVNGTNESGVTAYASLTSLSSTFDAVSYIGAVSGSSDTWYTGWTCDNATADFGSDSLCTALPTT</sequence>
<dbReference type="PANTHER" id="PTHR41339:SF1">
    <property type="entry name" value="SECRETED PROTEIN"/>
    <property type="match status" value="1"/>
</dbReference>
<keyword evidence="3" id="KW-1185">Reference proteome</keyword>
<gene>
    <name evidence="2" type="ORF">MTR62_11630</name>
</gene>